<dbReference type="Pfam" id="PF05686">
    <property type="entry name" value="Glyco_transf_90"/>
    <property type="match status" value="1"/>
</dbReference>
<keyword evidence="16" id="KW-0808">Transferase</keyword>
<keyword evidence="9" id="KW-0333">Golgi apparatus</keyword>
<dbReference type="GO" id="GO:0016192">
    <property type="term" value="P:vesicle-mediated transport"/>
    <property type="evidence" value="ECO:0007669"/>
    <property type="project" value="UniProtKB-KW"/>
</dbReference>
<feature type="domain" description="Glycosyl transferase CAP10" evidence="15">
    <location>
        <begin position="5"/>
        <end position="238"/>
    </location>
</feature>
<dbReference type="InterPro" id="IPR024156">
    <property type="entry name" value="Small_GTPase_ARF"/>
</dbReference>
<dbReference type="InterPro" id="IPR006689">
    <property type="entry name" value="Small_GTPase_ARF/SAR"/>
</dbReference>
<evidence type="ECO:0000256" key="6">
    <source>
        <dbReference type="ARBA" id="ARBA00022741"/>
    </source>
</evidence>
<dbReference type="GO" id="GO:0005525">
    <property type="term" value="F:GTP binding"/>
    <property type="evidence" value="ECO:0007669"/>
    <property type="project" value="UniProtKB-KW"/>
</dbReference>
<evidence type="ECO:0000256" key="8">
    <source>
        <dbReference type="ARBA" id="ARBA00022927"/>
    </source>
</evidence>
<feature type="binding site" evidence="13">
    <location>
        <begin position="287"/>
        <end position="294"/>
    </location>
    <ligand>
        <name>GTP</name>
        <dbReference type="ChEBI" id="CHEBI:37565"/>
    </ligand>
</feature>
<feature type="binding site" evidence="13">
    <location>
        <begin position="429"/>
        <end position="432"/>
    </location>
    <ligand>
        <name>GTP</name>
        <dbReference type="ChEBI" id="CHEBI:37565"/>
    </ligand>
</feature>
<reference evidence="16 17" key="1">
    <citation type="submission" date="2017-12" db="EMBL/GenBank/DDBJ databases">
        <title>Hemimetabolous genomes reveal molecular basis of termite eusociality.</title>
        <authorList>
            <person name="Harrison M.C."/>
            <person name="Jongepier E."/>
            <person name="Robertson H.M."/>
            <person name="Arning N."/>
            <person name="Bitard-Feildel T."/>
            <person name="Chao H."/>
            <person name="Childers C.P."/>
            <person name="Dinh H."/>
            <person name="Doddapaneni H."/>
            <person name="Dugan S."/>
            <person name="Gowin J."/>
            <person name="Greiner C."/>
            <person name="Han Y."/>
            <person name="Hu H."/>
            <person name="Hughes D.S.T."/>
            <person name="Huylmans A.-K."/>
            <person name="Kemena C."/>
            <person name="Kremer L.P.M."/>
            <person name="Lee S.L."/>
            <person name="Lopez-Ezquerra A."/>
            <person name="Mallet L."/>
            <person name="Monroy-Kuhn J.M."/>
            <person name="Moser A."/>
            <person name="Murali S.C."/>
            <person name="Muzny D.M."/>
            <person name="Otani S."/>
            <person name="Piulachs M.-D."/>
            <person name="Poelchau M."/>
            <person name="Qu J."/>
            <person name="Schaub F."/>
            <person name="Wada-Katsumata A."/>
            <person name="Worley K.C."/>
            <person name="Xie Q."/>
            <person name="Ylla G."/>
            <person name="Poulsen M."/>
            <person name="Gibbs R.A."/>
            <person name="Schal C."/>
            <person name="Richards S."/>
            <person name="Belles X."/>
            <person name="Korb J."/>
            <person name="Bornberg-Bauer E."/>
        </authorList>
    </citation>
    <scope>NUCLEOTIDE SEQUENCE [LARGE SCALE GENOMIC DNA]</scope>
    <source>
        <tissue evidence="16">Whole body</tissue>
    </source>
</reference>
<dbReference type="GO" id="GO:0046872">
    <property type="term" value="F:metal ion binding"/>
    <property type="evidence" value="ECO:0007669"/>
    <property type="project" value="UniProtKB-KW"/>
</dbReference>
<keyword evidence="17" id="KW-1185">Reference proteome</keyword>
<gene>
    <name evidence="16" type="ORF">B7P43_G06583</name>
</gene>
<dbReference type="Proteomes" id="UP000235965">
    <property type="component" value="Unassembled WGS sequence"/>
</dbReference>
<accession>A0A2J7PLH3</accession>
<evidence type="ECO:0000313" key="16">
    <source>
        <dbReference type="EMBL" id="PNF17184.1"/>
    </source>
</evidence>
<keyword evidence="11" id="KW-0449">Lipoprotein</keyword>
<dbReference type="InterPro" id="IPR006598">
    <property type="entry name" value="CAP10"/>
</dbReference>
<keyword evidence="8" id="KW-0653">Protein transport</keyword>
<keyword evidence="14" id="KW-0479">Metal-binding</keyword>
<feature type="binding site" evidence="14">
    <location>
        <position position="311"/>
    </location>
    <ligand>
        <name>Mg(2+)</name>
        <dbReference type="ChEBI" id="CHEBI:18420"/>
    </ligand>
</feature>
<dbReference type="EC" id="3.6.5.2" evidence="3"/>
<comment type="subcellular location">
    <subcellularLocation>
        <location evidence="1">Golgi apparatus membrane</location>
        <topology evidence="1">Lipid-anchor</topology>
        <orientation evidence="1">Cytoplasmic side</orientation>
    </subcellularLocation>
</comment>
<dbReference type="InterPro" id="IPR005225">
    <property type="entry name" value="Small_GTP-bd"/>
</dbReference>
<evidence type="ECO:0000256" key="4">
    <source>
        <dbReference type="ARBA" id="ARBA00022448"/>
    </source>
</evidence>
<dbReference type="PRINTS" id="PR00328">
    <property type="entry name" value="SAR1GTPBP"/>
</dbReference>
<dbReference type="Pfam" id="PF00025">
    <property type="entry name" value="Arf"/>
    <property type="match status" value="2"/>
</dbReference>
<dbReference type="EMBL" id="NEVH01024425">
    <property type="protein sequence ID" value="PNF17184.1"/>
    <property type="molecule type" value="Genomic_DNA"/>
</dbReference>
<evidence type="ECO:0000256" key="1">
    <source>
        <dbReference type="ARBA" id="ARBA00004444"/>
    </source>
</evidence>
<dbReference type="NCBIfam" id="TIGR00231">
    <property type="entry name" value="small_GTP"/>
    <property type="match status" value="1"/>
</dbReference>
<dbReference type="SMART" id="SM00672">
    <property type="entry name" value="CAP10"/>
    <property type="match status" value="1"/>
</dbReference>
<evidence type="ECO:0000256" key="14">
    <source>
        <dbReference type="PIRSR" id="PIRSR606689-2"/>
    </source>
</evidence>
<comment type="similarity">
    <text evidence="2">Belongs to the small GTPase superfamily. Arf family.</text>
</comment>
<dbReference type="FunFam" id="3.40.50.300:FF:003500">
    <property type="entry name" value="ADP-ribosylation factor 1"/>
    <property type="match status" value="2"/>
</dbReference>
<protein>
    <recommendedName>
        <fullName evidence="3">small monomeric GTPase</fullName>
        <ecNumber evidence="3">3.6.5.2</ecNumber>
    </recommendedName>
</protein>
<dbReference type="OrthoDB" id="2011769at2759"/>
<keyword evidence="6 13" id="KW-0547">Nucleotide-binding</keyword>
<dbReference type="AlphaFoldDB" id="A0A2J7PLH3"/>
<evidence type="ECO:0000256" key="13">
    <source>
        <dbReference type="PIRSR" id="PIRSR606689-1"/>
    </source>
</evidence>
<keyword evidence="14" id="KW-0460">Magnesium</keyword>
<dbReference type="STRING" id="105785.A0A2J7PLH3"/>
<proteinExistence type="inferred from homology"/>
<dbReference type="SMART" id="SM00177">
    <property type="entry name" value="ARF"/>
    <property type="match status" value="1"/>
</dbReference>
<evidence type="ECO:0000256" key="5">
    <source>
        <dbReference type="ARBA" id="ARBA00022707"/>
    </source>
</evidence>
<dbReference type="SMART" id="SM00178">
    <property type="entry name" value="SAR"/>
    <property type="match status" value="1"/>
</dbReference>
<keyword evidence="10 13" id="KW-0342">GTP-binding</keyword>
<dbReference type="GO" id="GO:0003925">
    <property type="term" value="F:G protein activity"/>
    <property type="evidence" value="ECO:0007669"/>
    <property type="project" value="UniProtKB-EC"/>
</dbReference>
<dbReference type="InParanoid" id="A0A2J7PLH3"/>
<keyword evidence="7" id="KW-0931">ER-Golgi transport</keyword>
<dbReference type="GO" id="GO:0051649">
    <property type="term" value="P:establishment of localization in cell"/>
    <property type="evidence" value="ECO:0007669"/>
    <property type="project" value="UniProtKB-ARBA"/>
</dbReference>
<organism evidence="16 17">
    <name type="scientific">Cryptotermes secundus</name>
    <dbReference type="NCBI Taxonomy" id="105785"/>
    <lineage>
        <taxon>Eukaryota</taxon>
        <taxon>Metazoa</taxon>
        <taxon>Ecdysozoa</taxon>
        <taxon>Arthropoda</taxon>
        <taxon>Hexapoda</taxon>
        <taxon>Insecta</taxon>
        <taxon>Pterygota</taxon>
        <taxon>Neoptera</taxon>
        <taxon>Polyneoptera</taxon>
        <taxon>Dictyoptera</taxon>
        <taxon>Blattodea</taxon>
        <taxon>Blattoidea</taxon>
        <taxon>Termitoidae</taxon>
        <taxon>Kalotermitidae</taxon>
        <taxon>Cryptotermitinae</taxon>
        <taxon>Cryptotermes</taxon>
    </lineage>
</organism>
<dbReference type="InterPro" id="IPR027417">
    <property type="entry name" value="P-loop_NTPase"/>
</dbReference>
<dbReference type="InterPro" id="IPR045872">
    <property type="entry name" value="Arf1-5-like"/>
</dbReference>
<evidence type="ECO:0000256" key="3">
    <source>
        <dbReference type="ARBA" id="ARBA00011984"/>
    </source>
</evidence>
<evidence type="ECO:0000313" key="17">
    <source>
        <dbReference type="Proteomes" id="UP000235965"/>
    </source>
</evidence>
<name>A0A2J7PLH3_9NEOP</name>
<evidence type="ECO:0000256" key="9">
    <source>
        <dbReference type="ARBA" id="ARBA00023034"/>
    </source>
</evidence>
<evidence type="ECO:0000256" key="2">
    <source>
        <dbReference type="ARBA" id="ARBA00010290"/>
    </source>
</evidence>
<dbReference type="PROSITE" id="PS51417">
    <property type="entry name" value="ARF"/>
    <property type="match status" value="1"/>
</dbReference>
<comment type="caution">
    <text evidence="16">The sequence shown here is derived from an EMBL/GenBank/DDBJ whole genome shotgun (WGS) entry which is preliminary data.</text>
</comment>
<feature type="binding site" evidence="13">
    <location>
        <position position="333"/>
    </location>
    <ligand>
        <name>GTP</name>
        <dbReference type="ChEBI" id="CHEBI:37565"/>
    </ligand>
</feature>
<comment type="catalytic activity">
    <reaction evidence="12">
        <text>GTP + H2O = GDP + phosphate + H(+)</text>
        <dbReference type="Rhea" id="RHEA:19669"/>
        <dbReference type="ChEBI" id="CHEBI:15377"/>
        <dbReference type="ChEBI" id="CHEBI:15378"/>
        <dbReference type="ChEBI" id="CHEBI:37565"/>
        <dbReference type="ChEBI" id="CHEBI:43474"/>
        <dbReference type="ChEBI" id="CHEBI:58189"/>
        <dbReference type="EC" id="3.6.5.2"/>
    </reaction>
</comment>
<dbReference type="GO" id="GO:0000139">
    <property type="term" value="C:Golgi membrane"/>
    <property type="evidence" value="ECO:0007669"/>
    <property type="project" value="UniProtKB-SubCell"/>
</dbReference>
<dbReference type="SUPFAM" id="SSF52540">
    <property type="entry name" value="P-loop containing nucleoside triphosphate hydrolases"/>
    <property type="match status" value="1"/>
</dbReference>
<dbReference type="CDD" id="cd04150">
    <property type="entry name" value="Arf1_5_like"/>
    <property type="match status" value="1"/>
</dbReference>
<evidence type="ECO:0000256" key="11">
    <source>
        <dbReference type="ARBA" id="ARBA00023288"/>
    </source>
</evidence>
<dbReference type="GO" id="GO:0015031">
    <property type="term" value="P:protein transport"/>
    <property type="evidence" value="ECO:0007669"/>
    <property type="project" value="UniProtKB-KW"/>
</dbReference>
<evidence type="ECO:0000259" key="15">
    <source>
        <dbReference type="SMART" id="SM00672"/>
    </source>
</evidence>
<evidence type="ECO:0000256" key="12">
    <source>
        <dbReference type="ARBA" id="ARBA00048098"/>
    </source>
</evidence>
<sequence length="483" mass="55689">MKCLLMSFLKHPVSLQTSDYFDIMYPAWGFWEGGPAIKLYPQGLGRWDLHRTSLKAAADKWPWERKRPVAFFRGSRTSSERDSLVLLSRDQPDLVDAKYTKNQAWKSDSDTLYAAPADEVSLEDHCKYRYLFNFRGVAASFRLKHLFLCHSLVFHVGDEWLEFFYPALRQWVHYIPVKSNATKGDIRELLEFVSHNDDKAREIADRGRDMILSHLRMKDVSCYWKKLLKRYAKLLQFKPERDKSLVERDSSVCKWRSNIAGIIMGLTISSVLTRLFGKKQMRILMVGLDAAGKTTILYKLKLGEIVTTIPTIGFNVETVEYKNICFTVWDVGGQGKIRPLWRHYFQNTQGLIFVVDSNDRERITEAEKELQNMSIMVGNVTQVLDKDDLEIETQKVSLSPVCHNSVDSPVLTCLQEDELRDAVLLLFANKQDLPNAMSAAELTDKLGLNQLRNRRWYIQATCATQGHGLYEGLDWLSNELAKK</sequence>
<keyword evidence="4" id="KW-0813">Transport</keyword>
<feature type="binding site" evidence="14">
    <location>
        <position position="294"/>
    </location>
    <ligand>
        <name>Mg(2+)</name>
        <dbReference type="ChEBI" id="CHEBI:18420"/>
    </ligand>
</feature>
<dbReference type="Gene3D" id="3.40.50.300">
    <property type="entry name" value="P-loop containing nucleotide triphosphate hydrolases"/>
    <property type="match status" value="2"/>
</dbReference>
<evidence type="ECO:0000256" key="7">
    <source>
        <dbReference type="ARBA" id="ARBA00022892"/>
    </source>
</evidence>
<evidence type="ECO:0000256" key="10">
    <source>
        <dbReference type="ARBA" id="ARBA00023134"/>
    </source>
</evidence>
<keyword evidence="5" id="KW-0519">Myristate</keyword>
<dbReference type="PANTHER" id="PTHR11711">
    <property type="entry name" value="ADP RIBOSYLATION FACTOR-RELATED"/>
    <property type="match status" value="1"/>
</dbReference>
<dbReference type="GO" id="GO:0016740">
    <property type="term" value="F:transferase activity"/>
    <property type="evidence" value="ECO:0007669"/>
    <property type="project" value="UniProtKB-KW"/>
</dbReference>